<keyword evidence="4" id="KW-1003">Cell membrane</keyword>
<keyword evidence="12" id="KW-0902">Two-component regulatory system</keyword>
<dbReference type="Gene3D" id="3.30.565.10">
    <property type="entry name" value="Histidine kinase-like ATPase, C-terminal domain"/>
    <property type="match status" value="1"/>
</dbReference>
<dbReference type="InterPro" id="IPR003661">
    <property type="entry name" value="HisK_dim/P_dom"/>
</dbReference>
<dbReference type="GO" id="GO:0005886">
    <property type="term" value="C:plasma membrane"/>
    <property type="evidence" value="ECO:0007669"/>
    <property type="project" value="UniProtKB-SubCell"/>
</dbReference>
<dbReference type="Proteomes" id="UP001152173">
    <property type="component" value="Unassembled WGS sequence"/>
</dbReference>
<gene>
    <name evidence="17" type="ORF">M9R32_14805</name>
</gene>
<organism evidence="17 18">
    <name type="scientific">Paenisporosarcina quisquiliarum</name>
    <dbReference type="NCBI Taxonomy" id="365346"/>
    <lineage>
        <taxon>Bacteria</taxon>
        <taxon>Bacillati</taxon>
        <taxon>Bacillota</taxon>
        <taxon>Bacilli</taxon>
        <taxon>Bacillales</taxon>
        <taxon>Caryophanaceae</taxon>
        <taxon>Paenisporosarcina</taxon>
    </lineage>
</organism>
<dbReference type="PANTHER" id="PTHR45453:SF2">
    <property type="entry name" value="HISTIDINE KINASE"/>
    <property type="match status" value="1"/>
</dbReference>
<dbReference type="SMART" id="SM00387">
    <property type="entry name" value="HATPase_c"/>
    <property type="match status" value="1"/>
</dbReference>
<dbReference type="PRINTS" id="PR00344">
    <property type="entry name" value="BCTRLSENSOR"/>
</dbReference>
<feature type="domain" description="Histidine kinase" evidence="16">
    <location>
        <begin position="122"/>
        <end position="329"/>
    </location>
</feature>
<dbReference type="EMBL" id="JAMKBJ010000017">
    <property type="protein sequence ID" value="MCZ8538463.1"/>
    <property type="molecule type" value="Genomic_DNA"/>
</dbReference>
<dbReference type="PANTHER" id="PTHR45453">
    <property type="entry name" value="PHOSPHATE REGULON SENSOR PROTEIN PHOR"/>
    <property type="match status" value="1"/>
</dbReference>
<feature type="transmembrane region" description="Helical" evidence="15">
    <location>
        <begin position="12"/>
        <end position="33"/>
    </location>
</feature>
<dbReference type="SUPFAM" id="SSF55874">
    <property type="entry name" value="ATPase domain of HSP90 chaperone/DNA topoisomerase II/histidine kinase"/>
    <property type="match status" value="1"/>
</dbReference>
<evidence type="ECO:0000256" key="4">
    <source>
        <dbReference type="ARBA" id="ARBA00022475"/>
    </source>
</evidence>
<evidence type="ECO:0000259" key="16">
    <source>
        <dbReference type="PROSITE" id="PS50109"/>
    </source>
</evidence>
<dbReference type="EC" id="2.7.13.3" evidence="3"/>
<dbReference type="InterPro" id="IPR050351">
    <property type="entry name" value="BphY/WalK/GraS-like"/>
</dbReference>
<evidence type="ECO:0000256" key="7">
    <source>
        <dbReference type="ARBA" id="ARBA00022692"/>
    </source>
</evidence>
<name>A0A9X3LI57_9BACL</name>
<evidence type="ECO:0000313" key="17">
    <source>
        <dbReference type="EMBL" id="MCZ8538463.1"/>
    </source>
</evidence>
<dbReference type="GO" id="GO:0005524">
    <property type="term" value="F:ATP binding"/>
    <property type="evidence" value="ECO:0007669"/>
    <property type="project" value="UniProtKB-KW"/>
</dbReference>
<evidence type="ECO:0000256" key="11">
    <source>
        <dbReference type="ARBA" id="ARBA00022989"/>
    </source>
</evidence>
<evidence type="ECO:0000256" key="9">
    <source>
        <dbReference type="ARBA" id="ARBA00022777"/>
    </source>
</evidence>
<keyword evidence="10" id="KW-0067">ATP-binding</keyword>
<keyword evidence="13 15" id="KW-0472">Membrane</keyword>
<feature type="region of interest" description="Disordered" evidence="14">
    <location>
        <begin position="330"/>
        <end position="359"/>
    </location>
</feature>
<keyword evidence="7 15" id="KW-0812">Transmembrane</keyword>
<dbReference type="InterPro" id="IPR003594">
    <property type="entry name" value="HATPase_dom"/>
</dbReference>
<comment type="caution">
    <text evidence="17">The sequence shown here is derived from an EMBL/GenBank/DDBJ whole genome shotgun (WGS) entry which is preliminary data.</text>
</comment>
<comment type="catalytic activity">
    <reaction evidence="1">
        <text>ATP + protein L-histidine = ADP + protein N-phospho-L-histidine.</text>
        <dbReference type="EC" id="2.7.13.3"/>
    </reaction>
</comment>
<keyword evidence="5" id="KW-0597">Phosphoprotein</keyword>
<keyword evidence="8" id="KW-0547">Nucleotide-binding</keyword>
<dbReference type="RefSeq" id="WP_269927529.1">
    <property type="nucleotide sequence ID" value="NZ_JAMKBJ010000017.1"/>
</dbReference>
<accession>A0A9X3LI57</accession>
<evidence type="ECO:0000256" key="10">
    <source>
        <dbReference type="ARBA" id="ARBA00022840"/>
    </source>
</evidence>
<evidence type="ECO:0000313" key="18">
    <source>
        <dbReference type="Proteomes" id="UP001152173"/>
    </source>
</evidence>
<evidence type="ECO:0000256" key="2">
    <source>
        <dbReference type="ARBA" id="ARBA00004651"/>
    </source>
</evidence>
<evidence type="ECO:0000256" key="1">
    <source>
        <dbReference type="ARBA" id="ARBA00000085"/>
    </source>
</evidence>
<evidence type="ECO:0000256" key="12">
    <source>
        <dbReference type="ARBA" id="ARBA00023012"/>
    </source>
</evidence>
<evidence type="ECO:0000256" key="15">
    <source>
        <dbReference type="SAM" id="Phobius"/>
    </source>
</evidence>
<sequence length="359" mass="41385">MKLRLFVKEHAAYLIFQLIMVLFIMLLYWLDGFRNADTAIYSVVISTLLILSFLFGRFVKRYAFYQKLLSTPKEMEAALQHDAKSPEQQQVEEYLQGLYKLYQNEVQALYANQHRHLQFMNQWVHQMKTPLSVVELLLQEDGNVDKRSMQEEIDRLKRGLDSVLMNARLDTFEQDMQIEQVHLKTLVSEVVSEHKRLFITHHVYPVISIDEKYIVPTDAKWMKFVIGQFITNAVKYTFEEGKKIHIQVDCLEGQVLLTVRDEGIGIPSTDLPRVMKAFFTGENGRKTGESTGMGLYLANEICGKLGHEMSVVSEQGIGTTVSVLFHNHEGAKRGETEDEHIENGRSDESVRRESDTSCN</sequence>
<dbReference type="InterPro" id="IPR005467">
    <property type="entry name" value="His_kinase_dom"/>
</dbReference>
<keyword evidence="18" id="KW-1185">Reference proteome</keyword>
<keyword evidence="11 15" id="KW-1133">Transmembrane helix</keyword>
<comment type="subcellular location">
    <subcellularLocation>
        <location evidence="2">Cell membrane</location>
        <topology evidence="2">Multi-pass membrane protein</topology>
    </subcellularLocation>
</comment>
<evidence type="ECO:0000256" key="6">
    <source>
        <dbReference type="ARBA" id="ARBA00022679"/>
    </source>
</evidence>
<feature type="transmembrane region" description="Helical" evidence="15">
    <location>
        <begin position="39"/>
        <end position="59"/>
    </location>
</feature>
<dbReference type="CDD" id="cd00082">
    <property type="entry name" value="HisKA"/>
    <property type="match status" value="1"/>
</dbReference>
<proteinExistence type="predicted"/>
<evidence type="ECO:0000256" key="13">
    <source>
        <dbReference type="ARBA" id="ARBA00023136"/>
    </source>
</evidence>
<dbReference type="AlphaFoldDB" id="A0A9X3LI57"/>
<dbReference type="Pfam" id="PF02518">
    <property type="entry name" value="HATPase_c"/>
    <property type="match status" value="1"/>
</dbReference>
<dbReference type="GO" id="GO:0016036">
    <property type="term" value="P:cellular response to phosphate starvation"/>
    <property type="evidence" value="ECO:0007669"/>
    <property type="project" value="TreeGrafter"/>
</dbReference>
<dbReference type="GO" id="GO:0000155">
    <property type="term" value="F:phosphorelay sensor kinase activity"/>
    <property type="evidence" value="ECO:0007669"/>
    <property type="project" value="InterPro"/>
</dbReference>
<evidence type="ECO:0000256" key="5">
    <source>
        <dbReference type="ARBA" id="ARBA00022553"/>
    </source>
</evidence>
<protein>
    <recommendedName>
        <fullName evidence="3">histidine kinase</fullName>
        <ecNumber evidence="3">2.7.13.3</ecNumber>
    </recommendedName>
</protein>
<dbReference type="InterPro" id="IPR004358">
    <property type="entry name" value="Sig_transdc_His_kin-like_C"/>
</dbReference>
<evidence type="ECO:0000256" key="14">
    <source>
        <dbReference type="SAM" id="MobiDB-lite"/>
    </source>
</evidence>
<keyword evidence="6" id="KW-0808">Transferase</keyword>
<reference evidence="17" key="1">
    <citation type="submission" date="2022-05" db="EMBL/GenBank/DDBJ databases">
        <authorList>
            <person name="Colautti A."/>
            <person name="Iacumin L."/>
        </authorList>
    </citation>
    <scope>NUCLEOTIDE SEQUENCE</scope>
    <source>
        <strain evidence="17">SK 55</strain>
    </source>
</reference>
<evidence type="ECO:0000256" key="3">
    <source>
        <dbReference type="ARBA" id="ARBA00012438"/>
    </source>
</evidence>
<dbReference type="PROSITE" id="PS50109">
    <property type="entry name" value="HIS_KIN"/>
    <property type="match status" value="1"/>
</dbReference>
<dbReference type="InterPro" id="IPR036890">
    <property type="entry name" value="HATPase_C_sf"/>
</dbReference>
<dbReference type="GO" id="GO:0004721">
    <property type="term" value="F:phosphoprotein phosphatase activity"/>
    <property type="evidence" value="ECO:0007669"/>
    <property type="project" value="TreeGrafter"/>
</dbReference>
<evidence type="ECO:0000256" key="8">
    <source>
        <dbReference type="ARBA" id="ARBA00022741"/>
    </source>
</evidence>
<keyword evidence="9 17" id="KW-0418">Kinase</keyword>